<dbReference type="Pfam" id="PF14824">
    <property type="entry name" value="Sirohm_synth_M"/>
    <property type="match status" value="1"/>
</dbReference>
<evidence type="ECO:0000259" key="20">
    <source>
        <dbReference type="Pfam" id="PF10414"/>
    </source>
</evidence>
<feature type="region of interest" description="Precorrin-2 dehydrogenase / sirohydrochlorin ferrochelatase" evidence="16">
    <location>
        <begin position="1"/>
        <end position="203"/>
    </location>
</feature>
<dbReference type="FunFam" id="3.30.950.10:FF:000001">
    <property type="entry name" value="Siroheme synthase"/>
    <property type="match status" value="1"/>
</dbReference>
<dbReference type="InterPro" id="IPR014777">
    <property type="entry name" value="4pyrrole_Mease_sub1"/>
</dbReference>
<evidence type="ECO:0000313" key="23">
    <source>
        <dbReference type="Proteomes" id="UP000058114"/>
    </source>
</evidence>
<evidence type="ECO:0000256" key="16">
    <source>
        <dbReference type="HAMAP-Rule" id="MF_01646"/>
    </source>
</evidence>
<comment type="function">
    <text evidence="16">Multifunctional enzyme that catalyzes the SAM-dependent methylations of uroporphyrinogen III at position C-2 and C-7 to form precorrin-2 via precorrin-1. Then it catalyzes the NAD-dependent ring dehydrogenation of precorrin-2 to yield sirohydrochlorin. Finally, it catalyzes the ferrochelation of sirohydrochlorin to yield siroheme.</text>
</comment>
<dbReference type="SUPFAM" id="SSF75615">
    <property type="entry name" value="Siroheme synthase middle domains-like"/>
    <property type="match status" value="1"/>
</dbReference>
<keyword evidence="7 16" id="KW-0949">S-adenosyl-L-methionine</keyword>
<dbReference type="GO" id="GO:0043115">
    <property type="term" value="F:precorrin-2 dehydrogenase activity"/>
    <property type="evidence" value="ECO:0007669"/>
    <property type="project" value="UniProtKB-UniRule"/>
</dbReference>
<evidence type="ECO:0000256" key="17">
    <source>
        <dbReference type="PIRSR" id="PIRSR036426-1"/>
    </source>
</evidence>
<comment type="catalytic activity">
    <reaction evidence="16">
        <text>siroheme + 2 H(+) = sirohydrochlorin + Fe(2+)</text>
        <dbReference type="Rhea" id="RHEA:24360"/>
        <dbReference type="ChEBI" id="CHEBI:15378"/>
        <dbReference type="ChEBI" id="CHEBI:29033"/>
        <dbReference type="ChEBI" id="CHEBI:58351"/>
        <dbReference type="ChEBI" id="CHEBI:60052"/>
        <dbReference type="EC" id="4.99.1.4"/>
    </reaction>
</comment>
<feature type="domain" description="Siroheme synthase central" evidence="21">
    <location>
        <begin position="119"/>
        <end position="146"/>
    </location>
</feature>
<feature type="active site" description="Proton acceptor" evidence="16 17">
    <location>
        <position position="248"/>
    </location>
</feature>
<accession>A0A0S2SFG2</accession>
<feature type="region of interest" description="Uroporphyrinogen-III C-methyltransferase" evidence="16">
    <location>
        <begin position="216"/>
        <end position="466"/>
    </location>
</feature>
<dbReference type="UniPathway" id="UPA00262">
    <property type="reaction ID" value="UER00211"/>
</dbReference>
<dbReference type="GO" id="GO:0032259">
    <property type="term" value="P:methylation"/>
    <property type="evidence" value="ECO:0007669"/>
    <property type="project" value="UniProtKB-KW"/>
</dbReference>
<dbReference type="NCBIfam" id="TIGR01469">
    <property type="entry name" value="cobA_cysG_Cterm"/>
    <property type="match status" value="1"/>
</dbReference>
<evidence type="ECO:0000256" key="6">
    <source>
        <dbReference type="ARBA" id="ARBA00022679"/>
    </source>
</evidence>
<dbReference type="HAMAP" id="MF_01646">
    <property type="entry name" value="Siroheme_synth"/>
    <property type="match status" value="1"/>
</dbReference>
<evidence type="ECO:0000256" key="2">
    <source>
        <dbReference type="ARBA" id="ARBA00005879"/>
    </source>
</evidence>
<dbReference type="Gene3D" id="1.10.8.210">
    <property type="entry name" value="Sirohaem synthase, dimerisation domain"/>
    <property type="match status" value="1"/>
</dbReference>
<evidence type="ECO:0000256" key="13">
    <source>
        <dbReference type="ARBA" id="ARBA00025705"/>
    </source>
</evidence>
<keyword evidence="5 16" id="KW-0489">Methyltransferase</keyword>
<dbReference type="Gene3D" id="3.30.160.110">
    <property type="entry name" value="Siroheme synthase, domain 2"/>
    <property type="match status" value="1"/>
</dbReference>
<keyword evidence="9 16" id="KW-0520">NAD</keyword>
<dbReference type="PROSITE" id="PS00839">
    <property type="entry name" value="SUMT_1"/>
    <property type="match status" value="1"/>
</dbReference>
<feature type="binding site" evidence="16">
    <location>
        <position position="412"/>
    </location>
    <ligand>
        <name>S-adenosyl-L-methionine</name>
        <dbReference type="ChEBI" id="CHEBI:59789"/>
    </ligand>
</feature>
<dbReference type="InterPro" id="IPR036291">
    <property type="entry name" value="NAD(P)-bd_dom_sf"/>
</dbReference>
<dbReference type="Gene3D" id="3.30.950.10">
    <property type="entry name" value="Methyltransferase, Cobalt-precorrin-4 Transmethylase, Domain 2"/>
    <property type="match status" value="1"/>
</dbReference>
<dbReference type="InterPro" id="IPR019478">
    <property type="entry name" value="Sirohaem_synthase_dimer_dom"/>
</dbReference>
<keyword evidence="11 16" id="KW-0627">Porphyrin biosynthesis</keyword>
<dbReference type="EC" id="4.99.1.4" evidence="16"/>
<comment type="catalytic activity">
    <reaction evidence="14 16">
        <text>precorrin-2 + NAD(+) = sirohydrochlorin + NADH + 2 H(+)</text>
        <dbReference type="Rhea" id="RHEA:15613"/>
        <dbReference type="ChEBI" id="CHEBI:15378"/>
        <dbReference type="ChEBI" id="CHEBI:57540"/>
        <dbReference type="ChEBI" id="CHEBI:57945"/>
        <dbReference type="ChEBI" id="CHEBI:58351"/>
        <dbReference type="ChEBI" id="CHEBI:58827"/>
        <dbReference type="EC" id="1.3.1.76"/>
    </reaction>
</comment>
<evidence type="ECO:0000256" key="14">
    <source>
        <dbReference type="ARBA" id="ARBA00047561"/>
    </source>
</evidence>
<evidence type="ECO:0000256" key="7">
    <source>
        <dbReference type="ARBA" id="ARBA00022691"/>
    </source>
</evidence>
<name>A0A0S2SFG2_9GAMM</name>
<dbReference type="EMBL" id="CP013067">
    <property type="protein sequence ID" value="ALP40445.1"/>
    <property type="molecule type" value="Genomic_DNA"/>
</dbReference>
<evidence type="ECO:0000256" key="10">
    <source>
        <dbReference type="ARBA" id="ARBA00023239"/>
    </source>
</evidence>
<dbReference type="EC" id="2.1.1.107" evidence="16"/>
<dbReference type="AlphaFoldDB" id="A0A0S2SFG2"/>
<comment type="pathway">
    <text evidence="15 16">Cofactor biosynthesis; adenosylcobalamin biosynthesis; precorrin-2 from uroporphyrinogen III: step 1/1.</text>
</comment>
<dbReference type="KEGG" id="asr:WL1483_1026"/>
<dbReference type="Pfam" id="PF00590">
    <property type="entry name" value="TP_methylase"/>
    <property type="match status" value="1"/>
</dbReference>
<feature type="domain" description="Tetrapyrrole methylase" evidence="19">
    <location>
        <begin position="218"/>
        <end position="427"/>
    </location>
</feature>
<dbReference type="NCBIfam" id="TIGR01470">
    <property type="entry name" value="cysG_Nterm"/>
    <property type="match status" value="1"/>
</dbReference>
<feature type="binding site" evidence="16">
    <location>
        <begin position="22"/>
        <end position="23"/>
    </location>
    <ligand>
        <name>NAD(+)</name>
        <dbReference type="ChEBI" id="CHEBI:57540"/>
    </ligand>
</feature>
<feature type="domain" description="Sirohaem synthase dimerisation" evidence="20">
    <location>
        <begin position="150"/>
        <end position="207"/>
    </location>
</feature>
<dbReference type="EC" id="1.3.1.76" evidence="16"/>
<dbReference type="GO" id="GO:0019354">
    <property type="term" value="P:siroheme biosynthetic process"/>
    <property type="evidence" value="ECO:0007669"/>
    <property type="project" value="UniProtKB-UniRule"/>
</dbReference>
<dbReference type="InterPro" id="IPR000878">
    <property type="entry name" value="4pyrrol_Mease"/>
</dbReference>
<feature type="binding site" evidence="16">
    <location>
        <position position="225"/>
    </location>
    <ligand>
        <name>S-adenosyl-L-methionine</name>
        <dbReference type="ChEBI" id="CHEBI:59789"/>
    </ligand>
</feature>
<feature type="binding site" evidence="16">
    <location>
        <begin position="43"/>
        <end position="44"/>
    </location>
    <ligand>
        <name>NAD(+)</name>
        <dbReference type="ChEBI" id="CHEBI:57540"/>
    </ligand>
</feature>
<dbReference type="InterPro" id="IPR028281">
    <property type="entry name" value="Sirohaem_synthase_central"/>
</dbReference>
<dbReference type="RefSeq" id="WP_060587840.1">
    <property type="nucleotide sequence ID" value="NZ_CP013067.1"/>
</dbReference>
<evidence type="ECO:0000256" key="5">
    <source>
        <dbReference type="ARBA" id="ARBA00022603"/>
    </source>
</evidence>
<comment type="pathway">
    <text evidence="13 16">Porphyrin-containing compound metabolism; siroheme biosynthesis; precorrin-2 from uroporphyrinogen III: step 1/1.</text>
</comment>
<dbReference type="SUPFAM" id="SSF51735">
    <property type="entry name" value="NAD(P)-binding Rossmann-fold domains"/>
    <property type="match status" value="1"/>
</dbReference>
<dbReference type="InterPro" id="IPR035996">
    <property type="entry name" value="4pyrrol_Methylase_sf"/>
</dbReference>
<dbReference type="FunFam" id="3.30.160.110:FF:000001">
    <property type="entry name" value="Siroheme synthase"/>
    <property type="match status" value="1"/>
</dbReference>
<feature type="active site" description="Proton donor" evidence="16 17">
    <location>
        <position position="270"/>
    </location>
</feature>
<feature type="modified residue" description="Phosphoserine" evidence="16">
    <location>
        <position position="128"/>
    </location>
</feature>
<feature type="binding site" evidence="16">
    <location>
        <begin position="331"/>
        <end position="332"/>
    </location>
    <ligand>
        <name>S-adenosyl-L-methionine</name>
        <dbReference type="ChEBI" id="CHEBI:59789"/>
    </ligand>
</feature>
<keyword evidence="10 16" id="KW-0456">Lyase</keyword>
<comment type="pathway">
    <text evidence="16">Cofactor biosynthesis; adenosylcobalamin biosynthesis; sirohydrochlorin from precorrin-2: step 1/1.</text>
</comment>
<evidence type="ECO:0000259" key="21">
    <source>
        <dbReference type="Pfam" id="PF14824"/>
    </source>
</evidence>
<dbReference type="Pfam" id="PF13241">
    <property type="entry name" value="NAD_binding_7"/>
    <property type="match status" value="1"/>
</dbReference>
<evidence type="ECO:0000256" key="3">
    <source>
        <dbReference type="ARBA" id="ARBA00022553"/>
    </source>
</evidence>
<dbReference type="InterPro" id="IPR006367">
    <property type="entry name" value="Sirohaem_synthase_N"/>
</dbReference>
<dbReference type="Pfam" id="PF10414">
    <property type="entry name" value="CysG_dimeriser"/>
    <property type="match status" value="1"/>
</dbReference>
<feature type="binding site" evidence="16">
    <location>
        <position position="383"/>
    </location>
    <ligand>
        <name>S-adenosyl-L-methionine</name>
        <dbReference type="ChEBI" id="CHEBI:59789"/>
    </ligand>
</feature>
<dbReference type="InterPro" id="IPR006366">
    <property type="entry name" value="CobA/CysG_C"/>
</dbReference>
<comment type="catalytic activity">
    <reaction evidence="16">
        <text>uroporphyrinogen III + 2 S-adenosyl-L-methionine = precorrin-2 + 2 S-adenosyl-L-homocysteine + H(+)</text>
        <dbReference type="Rhea" id="RHEA:32459"/>
        <dbReference type="ChEBI" id="CHEBI:15378"/>
        <dbReference type="ChEBI" id="CHEBI:57308"/>
        <dbReference type="ChEBI" id="CHEBI:57856"/>
        <dbReference type="ChEBI" id="CHEBI:58827"/>
        <dbReference type="ChEBI" id="CHEBI:59789"/>
        <dbReference type="EC" id="2.1.1.107"/>
    </reaction>
</comment>
<gene>
    <name evidence="22" type="primary">cysG3</name>
    <name evidence="16" type="synonym">cysG</name>
    <name evidence="22" type="ORF">WL1483_1026</name>
</gene>
<comment type="pathway">
    <text evidence="16">Porphyrin-containing compound metabolism; siroheme biosynthesis; siroheme from sirohydrochlorin: step 1/1.</text>
</comment>
<evidence type="ECO:0000256" key="4">
    <source>
        <dbReference type="ARBA" id="ARBA00022573"/>
    </source>
</evidence>
<evidence type="ECO:0000256" key="12">
    <source>
        <dbReference type="ARBA" id="ARBA00023268"/>
    </source>
</evidence>
<keyword evidence="6 16" id="KW-0808">Transferase</keyword>
<dbReference type="PATRIC" id="fig|652.5.peg.4105"/>
<proteinExistence type="inferred from homology"/>
<dbReference type="SUPFAM" id="SSF53790">
    <property type="entry name" value="Tetrapyrrole methylase"/>
    <property type="match status" value="1"/>
</dbReference>
<evidence type="ECO:0000256" key="18">
    <source>
        <dbReference type="RuleBase" id="RU003960"/>
    </source>
</evidence>
<dbReference type="PANTHER" id="PTHR45790">
    <property type="entry name" value="SIROHEME SYNTHASE-RELATED"/>
    <property type="match status" value="1"/>
</dbReference>
<dbReference type="InterPro" id="IPR012409">
    <property type="entry name" value="Sirohaem_synth"/>
</dbReference>
<evidence type="ECO:0000259" key="19">
    <source>
        <dbReference type="Pfam" id="PF00590"/>
    </source>
</evidence>
<reference evidence="23" key="1">
    <citation type="submission" date="2015-10" db="EMBL/GenBank/DDBJ databases">
        <title>Complete Genome Sequence of Aeromonas schubertii strain WL1483.</title>
        <authorList>
            <person name="Liu L."/>
        </authorList>
    </citation>
    <scope>NUCLEOTIDE SEQUENCE [LARGE SCALE GENOMIC DNA]</scope>
    <source>
        <strain evidence="23">WL1483</strain>
    </source>
</reference>
<dbReference type="GO" id="GO:0009236">
    <property type="term" value="P:cobalamin biosynthetic process"/>
    <property type="evidence" value="ECO:0007669"/>
    <property type="project" value="UniProtKB-UniRule"/>
</dbReference>
<comment type="pathway">
    <text evidence="1 16">Porphyrin-containing compound metabolism; siroheme biosynthesis; sirohydrochlorin from precorrin-2: step 1/1.</text>
</comment>
<dbReference type="InterPro" id="IPR003043">
    <property type="entry name" value="Uropor_MeTrfase_CS"/>
</dbReference>
<dbReference type="NCBIfam" id="NF004790">
    <property type="entry name" value="PRK06136.1"/>
    <property type="match status" value="1"/>
</dbReference>
<dbReference type="UniPathway" id="UPA00148">
    <property type="reaction ID" value="UER00211"/>
</dbReference>
<dbReference type="Gene3D" id="3.40.1010.10">
    <property type="entry name" value="Cobalt-precorrin-4 Transmethylase, Domain 1"/>
    <property type="match status" value="1"/>
</dbReference>
<dbReference type="InterPro" id="IPR037115">
    <property type="entry name" value="Sirohaem_synt_dimer_dom_sf"/>
</dbReference>
<dbReference type="GO" id="GO:0051287">
    <property type="term" value="F:NAD binding"/>
    <property type="evidence" value="ECO:0007669"/>
    <property type="project" value="InterPro"/>
</dbReference>
<organism evidence="22 23">
    <name type="scientific">Aeromonas schubertii</name>
    <dbReference type="NCBI Taxonomy" id="652"/>
    <lineage>
        <taxon>Bacteria</taxon>
        <taxon>Pseudomonadati</taxon>
        <taxon>Pseudomonadota</taxon>
        <taxon>Gammaproteobacteria</taxon>
        <taxon>Aeromonadales</taxon>
        <taxon>Aeromonadaceae</taxon>
        <taxon>Aeromonas</taxon>
    </lineage>
</organism>
<dbReference type="CDD" id="cd11642">
    <property type="entry name" value="SUMT"/>
    <property type="match status" value="1"/>
</dbReference>
<feature type="binding site" evidence="16">
    <location>
        <begin position="301"/>
        <end position="303"/>
    </location>
    <ligand>
        <name>S-adenosyl-L-methionine</name>
        <dbReference type="ChEBI" id="CHEBI:59789"/>
    </ligand>
</feature>
<comment type="similarity">
    <text evidence="16">In the C-terminal section; belongs to the precorrin methyltransferase family.</text>
</comment>
<dbReference type="Proteomes" id="UP000058114">
    <property type="component" value="Chromosome"/>
</dbReference>
<dbReference type="FunFam" id="3.40.1010.10:FF:000001">
    <property type="entry name" value="Siroheme synthase"/>
    <property type="match status" value="1"/>
</dbReference>
<keyword evidence="4 16" id="KW-0169">Cobalamin biosynthesis</keyword>
<comment type="similarity">
    <text evidence="16">In the N-terminal section; belongs to the precorrin-2 dehydrogenase / sirohydrochlorin ferrochelatase family.</text>
</comment>
<evidence type="ECO:0000256" key="11">
    <source>
        <dbReference type="ARBA" id="ARBA00023244"/>
    </source>
</evidence>
<dbReference type="GO" id="GO:0051266">
    <property type="term" value="F:sirohydrochlorin ferrochelatase activity"/>
    <property type="evidence" value="ECO:0007669"/>
    <property type="project" value="UniProtKB-EC"/>
</dbReference>
<evidence type="ECO:0000256" key="15">
    <source>
        <dbReference type="ARBA" id="ARBA00060548"/>
    </source>
</evidence>
<dbReference type="Gene3D" id="3.40.50.720">
    <property type="entry name" value="NAD(P)-binding Rossmann-like Domain"/>
    <property type="match status" value="1"/>
</dbReference>
<keyword evidence="12 16" id="KW-0511">Multifunctional enzyme</keyword>
<dbReference type="GO" id="GO:0004851">
    <property type="term" value="F:uroporphyrin-III C-methyltransferase activity"/>
    <property type="evidence" value="ECO:0007669"/>
    <property type="project" value="UniProtKB-UniRule"/>
</dbReference>
<dbReference type="PANTHER" id="PTHR45790:SF1">
    <property type="entry name" value="SIROHEME SYNTHASE"/>
    <property type="match status" value="1"/>
</dbReference>
<evidence type="ECO:0000256" key="1">
    <source>
        <dbReference type="ARBA" id="ARBA00005010"/>
    </source>
</evidence>
<reference evidence="22 23" key="2">
    <citation type="journal article" date="2016" name="Genome Announc.">
        <title>Complete Genome Sequence of the Highly Virulent Aeromonas schubertii Strain WL1483, Isolated from Diseased Snakehead Fish (Channa argus) in China.</title>
        <authorList>
            <person name="Liu L."/>
            <person name="Li N."/>
            <person name="Zhang D."/>
            <person name="Fu X."/>
            <person name="Shi C."/>
            <person name="Lin Q."/>
            <person name="Hao G."/>
        </authorList>
    </citation>
    <scope>NUCLEOTIDE SEQUENCE [LARGE SCALE GENOMIC DNA]</scope>
    <source>
        <strain evidence="22 23">WL1483</strain>
    </source>
</reference>
<dbReference type="InterPro" id="IPR050161">
    <property type="entry name" value="Siro_Cobalamin_biosynth"/>
</dbReference>
<evidence type="ECO:0000256" key="8">
    <source>
        <dbReference type="ARBA" id="ARBA00023002"/>
    </source>
</evidence>
<evidence type="ECO:0000313" key="22">
    <source>
        <dbReference type="EMBL" id="ALP40445.1"/>
    </source>
</evidence>
<sequence>MDYFPLFCQLEHKPVLLVGGGEVAERKARLLLDAGACLTLVAPEVEPALAALAEEGTLTWRAEPFAPVHLEGMWLVVAATDRREVNALVYQSANARRLFCNVVDDPKRSSFIMPSIIDRSPLMVAISSGGQAPVLARLLREKLEAMLPQHLGKLAAFAGSLRGRVKAHFAGLTERRRFWERLLGADRLGQALARGDEAAASQLADALFAEEGKTHGEVVLVGAGPGDPGLLTLHALRHMQEADLVVYDRLVSDEVMALVRRDARRLFVGKQAGNHCVPQEGINQLLLEEAGKGLKVVRLKGGDPFIFGRGGEELETLVGSGIGFQVVPGITAASGCAAYAGIPLTHRDHAQSVRFVTAHGKGGTQDLEWSLLAREKQTLVFYMGLSSCATIREQLLAHGKEGDTPVALIEHGTRPEQRVIRGTLDQLPALAVGVESPALIMVGSVVTLADSLAWFGSSPVPLQASA</sequence>
<keyword evidence="3 16" id="KW-0597">Phosphoprotein</keyword>
<dbReference type="NCBIfam" id="NF007922">
    <property type="entry name" value="PRK10637.1"/>
    <property type="match status" value="1"/>
</dbReference>
<dbReference type="InterPro" id="IPR014776">
    <property type="entry name" value="4pyrrole_Mease_sub2"/>
</dbReference>
<evidence type="ECO:0000256" key="9">
    <source>
        <dbReference type="ARBA" id="ARBA00023027"/>
    </source>
</evidence>
<protein>
    <recommendedName>
        <fullName evidence="16">Siroheme synthase</fullName>
    </recommendedName>
    <domain>
        <recommendedName>
            <fullName evidence="16">Uroporphyrinogen-III C-methyltransferase</fullName>
            <shortName evidence="16">Urogen III methylase</shortName>
            <ecNumber evidence="16">2.1.1.107</ecNumber>
        </recommendedName>
        <alternativeName>
            <fullName evidence="16">SUMT</fullName>
        </alternativeName>
        <alternativeName>
            <fullName evidence="16">Uroporphyrinogen III methylase</fullName>
            <shortName evidence="16">UROM</shortName>
        </alternativeName>
    </domain>
    <domain>
        <recommendedName>
            <fullName evidence="16">Precorrin-2 dehydrogenase</fullName>
            <ecNumber evidence="16">1.3.1.76</ecNumber>
        </recommendedName>
    </domain>
    <domain>
        <recommendedName>
            <fullName evidence="16">Sirohydrochlorin ferrochelatase</fullName>
            <ecNumber evidence="16">4.99.1.4</ecNumber>
        </recommendedName>
    </domain>
</protein>
<keyword evidence="8 16" id="KW-0560">Oxidoreductase</keyword>
<feature type="binding site" evidence="16">
    <location>
        <position position="306"/>
    </location>
    <ligand>
        <name>S-adenosyl-L-methionine</name>
        <dbReference type="ChEBI" id="CHEBI:59789"/>
    </ligand>
</feature>
<dbReference type="PIRSF" id="PIRSF036426">
    <property type="entry name" value="Sirohaem_synth"/>
    <property type="match status" value="1"/>
</dbReference>
<dbReference type="PROSITE" id="PS00840">
    <property type="entry name" value="SUMT_2"/>
    <property type="match status" value="1"/>
</dbReference>
<comment type="similarity">
    <text evidence="2 18">Belongs to the precorrin methyltransferase family.</text>
</comment>